<keyword evidence="1" id="KW-1133">Transmembrane helix</keyword>
<dbReference type="RefSeq" id="WP_130421111.1">
    <property type="nucleotide sequence ID" value="NZ_SHKW01000001.1"/>
</dbReference>
<dbReference type="AlphaFoldDB" id="A0A4Q7YYT9"/>
<comment type="caution">
    <text evidence="2">The sequence shown here is derived from an EMBL/GenBank/DDBJ whole genome shotgun (WGS) entry which is preliminary data.</text>
</comment>
<keyword evidence="3" id="KW-1185">Reference proteome</keyword>
<evidence type="ECO:0000313" key="2">
    <source>
        <dbReference type="EMBL" id="RZU42928.1"/>
    </source>
</evidence>
<protein>
    <submittedName>
        <fullName evidence="2">Uncharacterized protein</fullName>
    </submittedName>
</protein>
<keyword evidence="1" id="KW-0812">Transmembrane</keyword>
<evidence type="ECO:0000256" key="1">
    <source>
        <dbReference type="SAM" id="Phobius"/>
    </source>
</evidence>
<evidence type="ECO:0000313" key="3">
    <source>
        <dbReference type="Proteomes" id="UP000292958"/>
    </source>
</evidence>
<reference evidence="2 3" key="1">
    <citation type="submission" date="2019-02" db="EMBL/GenBank/DDBJ databases">
        <title>Genomic Encyclopedia of Archaeal and Bacterial Type Strains, Phase II (KMG-II): from individual species to whole genera.</title>
        <authorList>
            <person name="Goeker M."/>
        </authorList>
    </citation>
    <scope>NUCLEOTIDE SEQUENCE [LARGE SCALE GENOMIC DNA]</scope>
    <source>
        <strain evidence="2 3">DSM 18101</strain>
    </source>
</reference>
<feature type="transmembrane region" description="Helical" evidence="1">
    <location>
        <begin position="120"/>
        <end position="147"/>
    </location>
</feature>
<sequence>MADSGQDAAAGYIDAVKWIVGISSALLAGVFLHPELTNGWSFWGKVSLVLVLLLLGASIVGGVVYLLWLNRIRRRKERIAEIDREMSSPVVIPDAQRTQKLREEKVLLLKDEEDSKGTQAFWYWAFILTFLFGGAIGITSFCAQVVYGQRPKDDCKKDCRDKCCDDEGAATTPDLRRFTVVQSAVHKTAHGTQAHTFLVNQQTGDVWQMICDQKGNIVAFQRVKRLDLNGNPEREEAAKKP</sequence>
<feature type="transmembrane region" description="Helical" evidence="1">
    <location>
        <begin position="12"/>
        <end position="34"/>
    </location>
</feature>
<dbReference type="Proteomes" id="UP000292958">
    <property type="component" value="Unassembled WGS sequence"/>
</dbReference>
<name>A0A4Q7YYT9_9BACT</name>
<organism evidence="2 3">
    <name type="scientific">Edaphobacter modestus</name>
    <dbReference type="NCBI Taxonomy" id="388466"/>
    <lineage>
        <taxon>Bacteria</taxon>
        <taxon>Pseudomonadati</taxon>
        <taxon>Acidobacteriota</taxon>
        <taxon>Terriglobia</taxon>
        <taxon>Terriglobales</taxon>
        <taxon>Acidobacteriaceae</taxon>
        <taxon>Edaphobacter</taxon>
    </lineage>
</organism>
<keyword evidence="1" id="KW-0472">Membrane</keyword>
<dbReference type="EMBL" id="SHKW01000001">
    <property type="protein sequence ID" value="RZU42928.1"/>
    <property type="molecule type" value="Genomic_DNA"/>
</dbReference>
<accession>A0A4Q7YYT9</accession>
<proteinExistence type="predicted"/>
<feature type="transmembrane region" description="Helical" evidence="1">
    <location>
        <begin position="46"/>
        <end position="68"/>
    </location>
</feature>
<gene>
    <name evidence="2" type="ORF">BDD14_4529</name>
</gene>